<dbReference type="InterPro" id="IPR000086">
    <property type="entry name" value="NUDIX_hydrolase_dom"/>
</dbReference>
<proteinExistence type="predicted"/>
<evidence type="ECO:0000256" key="2">
    <source>
        <dbReference type="ARBA" id="ARBA00022801"/>
    </source>
</evidence>
<evidence type="ECO:0000259" key="3">
    <source>
        <dbReference type="PROSITE" id="PS51462"/>
    </source>
</evidence>
<organism evidence="4 5">
    <name type="scientific">Cryptosporangium arvum DSM 44712</name>
    <dbReference type="NCBI Taxonomy" id="927661"/>
    <lineage>
        <taxon>Bacteria</taxon>
        <taxon>Bacillati</taxon>
        <taxon>Actinomycetota</taxon>
        <taxon>Actinomycetes</taxon>
        <taxon>Cryptosporangiales</taxon>
        <taxon>Cryptosporangiaceae</taxon>
        <taxon>Cryptosporangium</taxon>
    </lineage>
</organism>
<name>A0A010YHQ8_9ACTN</name>
<reference evidence="4 5" key="1">
    <citation type="submission" date="2013-07" db="EMBL/GenBank/DDBJ databases">
        <authorList>
            <consortium name="DOE Joint Genome Institute"/>
            <person name="Eisen J."/>
            <person name="Huntemann M."/>
            <person name="Han J."/>
            <person name="Chen A."/>
            <person name="Kyrpides N."/>
            <person name="Mavromatis K."/>
            <person name="Markowitz V."/>
            <person name="Palaniappan K."/>
            <person name="Ivanova N."/>
            <person name="Schaumberg A."/>
            <person name="Pati A."/>
            <person name="Liolios K."/>
            <person name="Nordberg H.P."/>
            <person name="Cantor M.N."/>
            <person name="Hua S.X."/>
            <person name="Woyke T."/>
        </authorList>
    </citation>
    <scope>NUCLEOTIDE SEQUENCE [LARGE SCALE GENOMIC DNA]</scope>
    <source>
        <strain evidence="4 5">DSM 44712</strain>
    </source>
</reference>
<evidence type="ECO:0000313" key="5">
    <source>
        <dbReference type="Proteomes" id="UP000021053"/>
    </source>
</evidence>
<dbReference type="AlphaFoldDB" id="A0A010YHQ8"/>
<sequence>MFTKRFTVVPAAYVLLRRDDDQVLLQLRQNTGYLDGHWALGAAGHVERGESVFEAACREAAEELDVGIDPAALTPLCVMHRTKRSGQAIDERVDFFFECRTWRGEPRRREPKYAADLRWVTLDALPEPVVPHERHVLEKLSDGTLEAVVPFGF</sequence>
<dbReference type="Gene3D" id="3.90.79.10">
    <property type="entry name" value="Nucleoside Triphosphate Pyrophosphohydrolase"/>
    <property type="match status" value="1"/>
</dbReference>
<dbReference type="Proteomes" id="UP000021053">
    <property type="component" value="Unassembled WGS sequence"/>
</dbReference>
<accession>A0A010YHQ8</accession>
<dbReference type="OrthoDB" id="21342at2"/>
<comment type="cofactor">
    <cofactor evidence="1">
        <name>Mg(2+)</name>
        <dbReference type="ChEBI" id="CHEBI:18420"/>
    </cofactor>
</comment>
<evidence type="ECO:0000313" key="4">
    <source>
        <dbReference type="EMBL" id="EXG79795.1"/>
    </source>
</evidence>
<evidence type="ECO:0000256" key="1">
    <source>
        <dbReference type="ARBA" id="ARBA00001946"/>
    </source>
</evidence>
<dbReference type="GO" id="GO:0016787">
    <property type="term" value="F:hydrolase activity"/>
    <property type="evidence" value="ECO:0007669"/>
    <property type="project" value="UniProtKB-KW"/>
</dbReference>
<dbReference type="InterPro" id="IPR015797">
    <property type="entry name" value="NUDIX_hydrolase-like_dom_sf"/>
</dbReference>
<dbReference type="PANTHER" id="PTHR43046:SF16">
    <property type="entry name" value="ADP-RIBOSE PYROPHOSPHATASE YJHB-RELATED"/>
    <property type="match status" value="1"/>
</dbReference>
<keyword evidence="5" id="KW-1185">Reference proteome</keyword>
<dbReference type="PROSITE" id="PS51462">
    <property type="entry name" value="NUDIX"/>
    <property type="match status" value="1"/>
</dbReference>
<dbReference type="Pfam" id="PF00293">
    <property type="entry name" value="NUDIX"/>
    <property type="match status" value="1"/>
</dbReference>
<dbReference type="RefSeq" id="WP_035848578.1">
    <property type="nucleotide sequence ID" value="NZ_KK073874.1"/>
</dbReference>
<dbReference type="SUPFAM" id="SSF55811">
    <property type="entry name" value="Nudix"/>
    <property type="match status" value="1"/>
</dbReference>
<keyword evidence="2" id="KW-0378">Hydrolase</keyword>
<dbReference type="EMBL" id="JFBT01000001">
    <property type="protein sequence ID" value="EXG79795.1"/>
    <property type="molecule type" value="Genomic_DNA"/>
</dbReference>
<dbReference type="PANTHER" id="PTHR43046">
    <property type="entry name" value="GDP-MANNOSE MANNOSYL HYDROLASE"/>
    <property type="match status" value="1"/>
</dbReference>
<protein>
    <submittedName>
        <fullName evidence="4">ADP-ribose pyrophosphatase</fullName>
    </submittedName>
</protein>
<feature type="domain" description="Nudix hydrolase" evidence="3">
    <location>
        <begin position="7"/>
        <end position="142"/>
    </location>
</feature>
<gene>
    <name evidence="4" type="ORF">CryarDRAFT_0841</name>
</gene>
<dbReference type="PROSITE" id="PS00893">
    <property type="entry name" value="NUDIX_BOX"/>
    <property type="match status" value="1"/>
</dbReference>
<dbReference type="HOGENOM" id="CLU_037162_9_3_11"/>
<dbReference type="InterPro" id="IPR020084">
    <property type="entry name" value="NUDIX_hydrolase_CS"/>
</dbReference>
<comment type="caution">
    <text evidence="4">The sequence shown here is derived from an EMBL/GenBank/DDBJ whole genome shotgun (WGS) entry which is preliminary data.</text>
</comment>